<evidence type="ECO:0000259" key="2">
    <source>
        <dbReference type="PROSITE" id="PS51832"/>
    </source>
</evidence>
<feature type="transmembrane region" description="Helical" evidence="1">
    <location>
        <begin position="356"/>
        <end position="375"/>
    </location>
</feature>
<evidence type="ECO:0000313" key="4">
    <source>
        <dbReference type="Proteomes" id="UP000194003"/>
    </source>
</evidence>
<dbReference type="PROSITE" id="PS51257">
    <property type="entry name" value="PROKAR_LIPOPROTEIN"/>
    <property type="match status" value="1"/>
</dbReference>
<dbReference type="Gene3D" id="3.30.450.40">
    <property type="match status" value="1"/>
</dbReference>
<dbReference type="InterPro" id="IPR003018">
    <property type="entry name" value="GAF"/>
</dbReference>
<dbReference type="RefSeq" id="WP_198947784.1">
    <property type="nucleotide sequence ID" value="NZ_LVJN01000015.1"/>
</dbReference>
<feature type="domain" description="HD-GYP" evidence="2">
    <location>
        <begin position="771"/>
        <end position="990"/>
    </location>
</feature>
<organism evidence="3 4">
    <name type="scientific">Magnetofaba australis IT-1</name>
    <dbReference type="NCBI Taxonomy" id="1434232"/>
    <lineage>
        <taxon>Bacteria</taxon>
        <taxon>Pseudomonadati</taxon>
        <taxon>Pseudomonadota</taxon>
        <taxon>Magnetococcia</taxon>
        <taxon>Magnetococcales</taxon>
        <taxon>Magnetococcaceae</taxon>
        <taxon>Magnetofaba</taxon>
    </lineage>
</organism>
<dbReference type="Gene3D" id="3.30.450.20">
    <property type="entry name" value="PAS domain"/>
    <property type="match status" value="2"/>
</dbReference>
<dbReference type="SUPFAM" id="SSF109604">
    <property type="entry name" value="HD-domain/PDEase-like"/>
    <property type="match status" value="2"/>
</dbReference>
<protein>
    <submittedName>
        <fullName evidence="3">Putative HD-domain-containing protein</fullName>
    </submittedName>
</protein>
<name>A0A1Y2KAN9_9PROT</name>
<proteinExistence type="predicted"/>
<keyword evidence="1" id="KW-0812">Transmembrane</keyword>
<keyword evidence="4" id="KW-1185">Reference proteome</keyword>
<dbReference type="InterPro" id="IPR003607">
    <property type="entry name" value="HD/PDEase_dom"/>
</dbReference>
<dbReference type="Pfam" id="PF01590">
    <property type="entry name" value="GAF"/>
    <property type="match status" value="1"/>
</dbReference>
<keyword evidence="1" id="KW-0472">Membrane</keyword>
<reference evidence="3 4" key="1">
    <citation type="journal article" date="2016" name="BMC Genomics">
        <title>Combined genomic and structural analyses of a cultured magnetotactic bacterium reveals its niche adaptation to a dynamic environment.</title>
        <authorList>
            <person name="Araujo A.C."/>
            <person name="Morillo V."/>
            <person name="Cypriano J."/>
            <person name="Teixeira L.C."/>
            <person name="Leao P."/>
            <person name="Lyra S."/>
            <person name="Almeida L.G."/>
            <person name="Bazylinski D.A."/>
            <person name="Vasconcellos A.T."/>
            <person name="Abreu F."/>
            <person name="Lins U."/>
        </authorList>
    </citation>
    <scope>NUCLEOTIDE SEQUENCE [LARGE SCALE GENOMIC DNA]</scope>
    <source>
        <strain evidence="3 4">IT-1</strain>
    </source>
</reference>
<dbReference type="PANTHER" id="PTHR43155:SF2">
    <property type="entry name" value="CYCLIC DI-GMP PHOSPHODIESTERASE PA4108"/>
    <property type="match status" value="1"/>
</dbReference>
<dbReference type="SUPFAM" id="SSF55781">
    <property type="entry name" value="GAF domain-like"/>
    <property type="match status" value="1"/>
</dbReference>
<comment type="caution">
    <text evidence="3">The sequence shown here is derived from an EMBL/GenBank/DDBJ whole genome shotgun (WGS) entry which is preliminary data.</text>
</comment>
<dbReference type="InterPro" id="IPR037522">
    <property type="entry name" value="HD_GYP_dom"/>
</dbReference>
<dbReference type="InterPro" id="IPR029016">
    <property type="entry name" value="GAF-like_dom_sf"/>
</dbReference>
<feature type="transmembrane region" description="Helical" evidence="1">
    <location>
        <begin position="12"/>
        <end position="32"/>
    </location>
</feature>
<dbReference type="GO" id="GO:0008081">
    <property type="term" value="F:phosphoric diester hydrolase activity"/>
    <property type="evidence" value="ECO:0007669"/>
    <property type="project" value="UniProtKB-ARBA"/>
</dbReference>
<sequence>MLAKTPFFRVRLHIGIMLLVILSCGILFKGVLTIVHDQSAQSAQVNAKSHFQERASILTKHLSSVFDSAKLTAAIQISNPLSHTPIDANGLAHPMAQPFIVAVTHTPAVYSVYLSHPNGNFLQVINALNDPQIAKARSAPPNTAYIVRAIDRSNGKSIESWRFLDANRRMLDVRISKEVTFDPRVRPWYRKAMQSEEVTFSDPYVFHSNSELGISAAIQSSDHEGEIIGVDLTLGGLDAFLTHRIHWPGSHAVLLDRQKQVLAQAHIPSKSGLVTLPLPLLSNLDDANQTWAMRFSSLYSPQSGQRARMVGPEGMEEILYVNDLDGLDSPVTLALSAPLASFMGPVETMFDNIRSLTIILLAVLLPVALMAAWLLSRNLGQLSTAFQGFARTESVTGLPGGSFITEANDLIESAGKMLKTLQSRTEQRDASQKRLHKLIELGISIGSERKRNKLLRSILTGGVEMSRSDAGTLYLRQDDDTLTFAIRTKTDELPDIRLPLFDETGAPNSRFVATHVGATGEIVRIDDVYRETRFDMSGAKSVDKDTGYRTVSMLCMPLKTHEGEILGVLQLLNALDEDGQPRPYRDEDIGFVEAVAAQAAVALANHHLVEGLRKLTDAFIQVIAGAIDAKSPYTGGHCNRVPMLAQMLAEAAERSDSGPFADFHFANDDERYEFKIAGWLHDCGKVVTPEHIVDKATKLETIYNRIHEVRMRYEALYRDVEIDYWRDMTEPSADQEALAAKRDAELARLQEEYAFIARCNEGGEFMDPEDIQRLRAIAEQTWTRHFDDRIGLSQDELLRYGDEPPIAPPATEPLLADKPHHVTPRRMADPSKPYGDNPYGFTMAVPDNKQNMGELYNLAVSRGTLTAEDRYIINGHMLQTISMLETLPFPKFLKRVPEYAGSHHETMTGSGYPRGLRKEDMSVPARMMAIADIFEALTASDRPYKKPKSLSEAVRILSFMRNDGHVDPELFDLFLTSGVYRQYGEQFLQPEQCDEVDIAHYLSDDAKTAS</sequence>
<dbReference type="PANTHER" id="PTHR43155">
    <property type="entry name" value="CYCLIC DI-GMP PHOSPHODIESTERASE PA4108-RELATED"/>
    <property type="match status" value="1"/>
</dbReference>
<dbReference type="Proteomes" id="UP000194003">
    <property type="component" value="Unassembled WGS sequence"/>
</dbReference>
<dbReference type="AlphaFoldDB" id="A0A1Y2KAN9"/>
<gene>
    <name evidence="3" type="ORF">MAIT1_00105</name>
</gene>
<keyword evidence="1" id="KW-1133">Transmembrane helix</keyword>
<dbReference type="Gene3D" id="1.10.3210.10">
    <property type="entry name" value="Hypothetical protein af1432"/>
    <property type="match status" value="2"/>
</dbReference>
<evidence type="ECO:0000256" key="1">
    <source>
        <dbReference type="SAM" id="Phobius"/>
    </source>
</evidence>
<dbReference type="PROSITE" id="PS51832">
    <property type="entry name" value="HD_GYP"/>
    <property type="match status" value="1"/>
</dbReference>
<dbReference type="Pfam" id="PF13487">
    <property type="entry name" value="HD_5"/>
    <property type="match status" value="1"/>
</dbReference>
<evidence type="ECO:0000313" key="3">
    <source>
        <dbReference type="EMBL" id="OSM06994.1"/>
    </source>
</evidence>
<dbReference type="SMART" id="SM00065">
    <property type="entry name" value="GAF"/>
    <property type="match status" value="1"/>
</dbReference>
<dbReference type="STRING" id="1434232.MAIT1_00105"/>
<dbReference type="EMBL" id="LVJN01000015">
    <property type="protein sequence ID" value="OSM06994.1"/>
    <property type="molecule type" value="Genomic_DNA"/>
</dbReference>
<accession>A0A1Y2KAN9</accession>
<dbReference type="CDD" id="cd00077">
    <property type="entry name" value="HDc"/>
    <property type="match status" value="1"/>
</dbReference>